<protein>
    <recommendedName>
        <fullName evidence="8">Epidermal growth factor receptor substrate 15-like 1</fullName>
    </recommendedName>
</protein>
<accession>A0A6L2PVC9</accession>
<name>A0A6L2PVC9_COPFO</name>
<feature type="domain" description="EH" evidence="4">
    <location>
        <begin position="52"/>
        <end position="141"/>
    </location>
</feature>
<gene>
    <name evidence="6" type="ORF">Cfor_06179</name>
</gene>
<reference evidence="7" key="1">
    <citation type="submission" date="2020-01" db="EMBL/GenBank/DDBJ databases">
        <title>Draft genome sequence of the Termite Coptotermes fromosanus.</title>
        <authorList>
            <person name="Itakura S."/>
            <person name="Yosikawa Y."/>
            <person name="Umezawa K."/>
        </authorList>
    </citation>
    <scope>NUCLEOTIDE SEQUENCE [LARGE SCALE GENOMIC DNA]</scope>
</reference>
<proteinExistence type="predicted"/>
<dbReference type="GO" id="GO:0045296">
    <property type="term" value="F:cadherin binding"/>
    <property type="evidence" value="ECO:0007669"/>
    <property type="project" value="TreeGrafter"/>
</dbReference>
<evidence type="ECO:0008006" key="8">
    <source>
        <dbReference type="Google" id="ProtNLM"/>
    </source>
</evidence>
<feature type="domain" description="EF-hand" evidence="5">
    <location>
        <begin position="206"/>
        <end position="241"/>
    </location>
</feature>
<feature type="compositionally biased region" description="Polar residues" evidence="3">
    <location>
        <begin position="963"/>
        <end position="973"/>
    </location>
</feature>
<dbReference type="Gene3D" id="1.10.287.1490">
    <property type="match status" value="1"/>
</dbReference>
<evidence type="ECO:0000256" key="2">
    <source>
        <dbReference type="SAM" id="Coils"/>
    </source>
</evidence>
<keyword evidence="7" id="KW-1185">Reference proteome</keyword>
<dbReference type="Proteomes" id="UP000502823">
    <property type="component" value="Unassembled WGS sequence"/>
</dbReference>
<dbReference type="SUPFAM" id="SSF47473">
    <property type="entry name" value="EF-hand"/>
    <property type="match status" value="3"/>
</dbReference>
<dbReference type="FunCoup" id="A0A6L2PVC9">
    <property type="interactions" value="102"/>
</dbReference>
<feature type="compositionally biased region" description="Pro residues" evidence="3">
    <location>
        <begin position="760"/>
        <end position="791"/>
    </location>
</feature>
<dbReference type="PROSITE" id="PS50222">
    <property type="entry name" value="EF_HAND_2"/>
    <property type="match status" value="2"/>
</dbReference>
<evidence type="ECO:0000313" key="7">
    <source>
        <dbReference type="Proteomes" id="UP000502823"/>
    </source>
</evidence>
<dbReference type="InterPro" id="IPR003903">
    <property type="entry name" value="UIM_dom"/>
</dbReference>
<keyword evidence="1" id="KW-0106">Calcium</keyword>
<dbReference type="CDD" id="cd00052">
    <property type="entry name" value="EH"/>
    <property type="match status" value="3"/>
</dbReference>
<dbReference type="EMBL" id="BLKM01006251">
    <property type="protein sequence ID" value="GFG36561.1"/>
    <property type="molecule type" value="Genomic_DNA"/>
</dbReference>
<feature type="compositionally biased region" description="Low complexity" evidence="3">
    <location>
        <begin position="887"/>
        <end position="899"/>
    </location>
</feature>
<dbReference type="PROSITE" id="PS50031">
    <property type="entry name" value="EH"/>
    <property type="match status" value="3"/>
</dbReference>
<dbReference type="Gene3D" id="1.10.238.10">
    <property type="entry name" value="EF-hand"/>
    <property type="match status" value="3"/>
</dbReference>
<dbReference type="InterPro" id="IPR018247">
    <property type="entry name" value="EF_Hand_1_Ca_BS"/>
</dbReference>
<feature type="compositionally biased region" description="Low complexity" evidence="3">
    <location>
        <begin position="849"/>
        <end position="862"/>
    </location>
</feature>
<feature type="region of interest" description="Disordered" evidence="3">
    <location>
        <begin position="723"/>
        <end position="862"/>
    </location>
</feature>
<feature type="region of interest" description="Disordered" evidence="3">
    <location>
        <begin position="645"/>
        <end position="687"/>
    </location>
</feature>
<feature type="domain" description="EF-hand" evidence="5">
    <location>
        <begin position="304"/>
        <end position="339"/>
    </location>
</feature>
<dbReference type="SUPFAM" id="SSF57997">
    <property type="entry name" value="Tropomyosin"/>
    <property type="match status" value="1"/>
</dbReference>
<comment type="caution">
    <text evidence="6">The sequence shown here is derived from an EMBL/GenBank/DDBJ whole genome shotgun (WGS) entry which is preliminary data.</text>
</comment>
<evidence type="ECO:0000259" key="4">
    <source>
        <dbReference type="PROSITE" id="PS50031"/>
    </source>
</evidence>
<evidence type="ECO:0000256" key="1">
    <source>
        <dbReference type="ARBA" id="ARBA00022837"/>
    </source>
</evidence>
<dbReference type="PANTHER" id="PTHR11216">
    <property type="entry name" value="EH DOMAIN"/>
    <property type="match status" value="1"/>
</dbReference>
<dbReference type="SMART" id="SM00054">
    <property type="entry name" value="EFh"/>
    <property type="match status" value="3"/>
</dbReference>
<feature type="region of interest" description="Disordered" evidence="3">
    <location>
        <begin position="925"/>
        <end position="980"/>
    </location>
</feature>
<evidence type="ECO:0000259" key="5">
    <source>
        <dbReference type="PROSITE" id="PS50222"/>
    </source>
</evidence>
<dbReference type="GO" id="GO:0016197">
    <property type="term" value="P:endosomal transport"/>
    <property type="evidence" value="ECO:0007669"/>
    <property type="project" value="TreeGrafter"/>
</dbReference>
<dbReference type="InterPro" id="IPR011992">
    <property type="entry name" value="EF-hand-dom_pair"/>
</dbReference>
<dbReference type="GO" id="GO:0005509">
    <property type="term" value="F:calcium ion binding"/>
    <property type="evidence" value="ECO:0007669"/>
    <property type="project" value="InterPro"/>
</dbReference>
<feature type="compositionally biased region" description="Polar residues" evidence="3">
    <location>
        <begin position="671"/>
        <end position="687"/>
    </location>
</feature>
<dbReference type="InParanoid" id="A0A6L2PVC9"/>
<dbReference type="Pfam" id="PF12763">
    <property type="entry name" value="EH"/>
    <property type="match status" value="3"/>
</dbReference>
<dbReference type="SMART" id="SM00027">
    <property type="entry name" value="EH"/>
    <property type="match status" value="3"/>
</dbReference>
<feature type="region of interest" description="Disordered" evidence="3">
    <location>
        <begin position="875"/>
        <end position="909"/>
    </location>
</feature>
<dbReference type="GO" id="GO:0006897">
    <property type="term" value="P:endocytosis"/>
    <property type="evidence" value="ECO:0007669"/>
    <property type="project" value="TreeGrafter"/>
</dbReference>
<evidence type="ECO:0000256" key="3">
    <source>
        <dbReference type="SAM" id="MobiDB-lite"/>
    </source>
</evidence>
<dbReference type="InterPro" id="IPR000261">
    <property type="entry name" value="EH_dom"/>
</dbReference>
<feature type="domain" description="EH" evidence="4">
    <location>
        <begin position="174"/>
        <end position="262"/>
    </location>
</feature>
<dbReference type="PROSITE" id="PS00018">
    <property type="entry name" value="EF_HAND_1"/>
    <property type="match status" value="2"/>
</dbReference>
<dbReference type="SMART" id="SM00726">
    <property type="entry name" value="UIM"/>
    <property type="match status" value="2"/>
</dbReference>
<dbReference type="GO" id="GO:0030132">
    <property type="term" value="C:clathrin coat of coated pit"/>
    <property type="evidence" value="ECO:0007669"/>
    <property type="project" value="TreeGrafter"/>
</dbReference>
<sequence length="1039" mass="113117">MTYADVSLVQGVTAYSFVCEGQAFSCRVHYCKCYSTKMLVSSELFSLVAGSHSGIYEAYYHQVDPNNQGSVGALDAARFLKKSGLSDAVLSKVWDLSDPAGKGYLNKGGFFVALKLVSLAQTGKEVNMVNITADVPPPKMGDIPPVMAVHNSVISPPPVNTTLISSDWAVKPAEKAKYDQLFDSLQPHNGMIPGNKVKGVLMDSKLPIDTLGKIWDLADVDKDGMLDRHEFMVAMHLVYKALEKYTIPNTLPPELMPPAKRKDSVRSSTLPGAVPVLPNLVMGIDGTKPAIPSLPVAPWIVTAEDKTKYDILFHQTDIDKDGYVSGLEIKDVFLRSGVPQAVLAHIWTLCDIKQSGKLNSEQFALSMWLINQKLQGIDPPAALTPEMVPPSFRTKPPVDGENNSASYSNPELDMITKDIEELGKEKHVLETDIAQKEADIKIKNGEIKSLQSELDTLAATLKQLENQKGEAQKRLNDLKGQKSSVEKELNAVKLELEEEQVQVEKLRQQAEEQEQSLKSQEDELNSKKQELEDLKQEEAKLEQQQRDSRDQLESLTKNLQDTQLQISQAKAKITHLQEQHRQMKDAVSMYDTAISSGDASAISDASLNIKPEFRDTEYARIAMVNGGSPVEHNKGFIGNEKDPFSGFNGPADGGGSDFGGEDMFKNDPFKSTKTNQPAADPFSSNDPFSAAFSSKSSVSIYLVMRFPVTDLYLFVTAKNDPFDPFGDGGAERSASKTPVDMSGKDPFGCDPFATLQPASNGPPPRPESPSPALPPKKSKQPPPRPAPPRPLQQPTMRAAPLPPTPSPDPTAMSGAGASRDPFSNPGIQVDPFAADQFGGGGGRVTPTPAGQQNDSFSSSSGAFADFANFDSKFSEAADEVSSQTVPTATKASATTKATTQHPQHLYAGLEFTEDPFRNYRYEDPFNISDPFDNERDVKSSPAAGTKLDPFGLETDSGFASEFPTPTSKMNGGASTDPFAAGLGLQAHTDIPPEDQQLAWAAAESLRLEEERRKRLAQEQADLEYALALSREEKKSRKEL</sequence>
<organism evidence="6 7">
    <name type="scientific">Coptotermes formosanus</name>
    <name type="common">Formosan subterranean termite</name>
    <dbReference type="NCBI Taxonomy" id="36987"/>
    <lineage>
        <taxon>Eukaryota</taxon>
        <taxon>Metazoa</taxon>
        <taxon>Ecdysozoa</taxon>
        <taxon>Arthropoda</taxon>
        <taxon>Hexapoda</taxon>
        <taxon>Insecta</taxon>
        <taxon>Pterygota</taxon>
        <taxon>Neoptera</taxon>
        <taxon>Polyneoptera</taxon>
        <taxon>Dictyoptera</taxon>
        <taxon>Blattodea</taxon>
        <taxon>Blattoidea</taxon>
        <taxon>Termitoidae</taxon>
        <taxon>Rhinotermitidae</taxon>
        <taxon>Coptotermes</taxon>
    </lineage>
</organism>
<dbReference type="PANTHER" id="PTHR11216:SF176">
    <property type="entry name" value="EPIDERMAL GROWTH FACTOR RECEPTOR PATHWAY SUBSTRATE CLONE 15, ISOFORM A"/>
    <property type="match status" value="1"/>
</dbReference>
<dbReference type="OrthoDB" id="524326at2759"/>
<keyword evidence="2" id="KW-0175">Coiled coil</keyword>
<evidence type="ECO:0000313" key="6">
    <source>
        <dbReference type="EMBL" id="GFG36561.1"/>
    </source>
</evidence>
<dbReference type="AlphaFoldDB" id="A0A6L2PVC9"/>
<dbReference type="InterPro" id="IPR002048">
    <property type="entry name" value="EF_hand_dom"/>
</dbReference>
<feature type="coiled-coil region" evidence="2">
    <location>
        <begin position="419"/>
        <end position="586"/>
    </location>
</feature>
<dbReference type="PROSITE" id="PS50330">
    <property type="entry name" value="UIM"/>
    <property type="match status" value="1"/>
</dbReference>
<feature type="domain" description="EH" evidence="4">
    <location>
        <begin position="305"/>
        <end position="394"/>
    </location>
</feature>
<dbReference type="FunFam" id="1.10.238.10:FF:000271">
    <property type="entry name" value="Epidermal growth factor receptor substrate 15 homolog"/>
    <property type="match status" value="1"/>
</dbReference>